<reference evidence="2" key="1">
    <citation type="submission" date="2013-10" db="EMBL/GenBank/DDBJ databases">
        <title>Genomic analysis of the causative agents of coccidiosis in chickens.</title>
        <authorList>
            <person name="Reid A.J."/>
            <person name="Blake D."/>
            <person name="Billington K."/>
            <person name="Browne H."/>
            <person name="Dunn M."/>
            <person name="Hung S."/>
            <person name="Kawahara F."/>
            <person name="Miranda-Saavedra D."/>
            <person name="Mourier T."/>
            <person name="Nagra H."/>
            <person name="Otto T.D."/>
            <person name="Rawlings N."/>
            <person name="Sanchez A."/>
            <person name="Sanders M."/>
            <person name="Subramaniam C."/>
            <person name="Tay Y."/>
            <person name="Dear P."/>
            <person name="Doerig C."/>
            <person name="Gruber A."/>
            <person name="Parkinson J."/>
            <person name="Shirley M."/>
            <person name="Wan K.L."/>
            <person name="Berriman M."/>
            <person name="Tomley F."/>
            <person name="Pain A."/>
        </authorList>
    </citation>
    <scope>NUCLEOTIDE SEQUENCE [LARGE SCALE GENOMIC DNA]</scope>
    <source>
        <strain evidence="2">Houghton</strain>
    </source>
</reference>
<feature type="compositionally biased region" description="Polar residues" evidence="1">
    <location>
        <begin position="208"/>
        <end position="217"/>
    </location>
</feature>
<dbReference type="RefSeq" id="XP_013229064.1">
    <property type="nucleotide sequence ID" value="XM_013373610.1"/>
</dbReference>
<keyword evidence="3" id="KW-1185">Reference proteome</keyword>
<evidence type="ECO:0000256" key="1">
    <source>
        <dbReference type="SAM" id="MobiDB-lite"/>
    </source>
</evidence>
<organism evidence="2 3">
    <name type="scientific">Eimeria tenella</name>
    <name type="common">Coccidian parasite</name>
    <dbReference type="NCBI Taxonomy" id="5802"/>
    <lineage>
        <taxon>Eukaryota</taxon>
        <taxon>Sar</taxon>
        <taxon>Alveolata</taxon>
        <taxon>Apicomplexa</taxon>
        <taxon>Conoidasida</taxon>
        <taxon>Coccidia</taxon>
        <taxon>Eucoccidiorida</taxon>
        <taxon>Eimeriorina</taxon>
        <taxon>Eimeriidae</taxon>
        <taxon>Eimeria</taxon>
    </lineage>
</organism>
<dbReference type="VEuPathDB" id="ToxoDB:ETH_00009545"/>
<sequence>MAFEVAFGDASKDKSSRFLASSRYGATSASVEADARHCVPRCSLPEDTSKLSNILSSSVSCDMNIIPFSSPEQSPAANTIFSLLPPCTHSDNASPLGAVPWLMPPATASRCHDAQKQKCSADSASSSKPEGPPWPSFPRGMPYPERKLLLPAIAEPSVEDCSSDSSPSTAGDATDSSSNNWLKNISSDFSQETAFDKGVLPPPKCQKAVNQASTTQDGECPDRDSACPSFWPCTSRKTAPEAPSMWSPSCEGAFPGGLQIQWSVTESFREQIMCRTSASTQNICESRSLIGTSSTLVHRGNSMRCGTIMPPMEYLDDANDGRSWLEHLEKLRGGAPKEEYKRERTRIVDALIRRAATYPKISGIYFDKHQVQRYYLRPAVSYKLLVNLREIKGHSVFILMLCTAWH</sequence>
<dbReference type="GeneID" id="25251105"/>
<proteinExistence type="predicted"/>
<reference evidence="2" key="2">
    <citation type="submission" date="2013-10" db="EMBL/GenBank/DDBJ databases">
        <authorList>
            <person name="Aslett M."/>
        </authorList>
    </citation>
    <scope>NUCLEOTIDE SEQUENCE [LARGE SCALE GENOMIC DNA]</scope>
    <source>
        <strain evidence="2">Houghton</strain>
    </source>
</reference>
<dbReference type="VEuPathDB" id="ToxoDB:ETH2_1310000"/>
<gene>
    <name evidence="2" type="ORF">ETH_00009545</name>
</gene>
<feature type="compositionally biased region" description="Low complexity" evidence="1">
    <location>
        <begin position="163"/>
        <end position="178"/>
    </location>
</feature>
<evidence type="ECO:0000313" key="3">
    <source>
        <dbReference type="Proteomes" id="UP000030747"/>
    </source>
</evidence>
<feature type="region of interest" description="Disordered" evidence="1">
    <location>
        <begin position="155"/>
        <end position="183"/>
    </location>
</feature>
<dbReference type="Proteomes" id="UP000030747">
    <property type="component" value="Unassembled WGS sequence"/>
</dbReference>
<dbReference type="AlphaFoldDB" id="U6KN17"/>
<accession>U6KN17</accession>
<protein>
    <submittedName>
        <fullName evidence="2">Uncharacterized protein</fullName>
    </submittedName>
</protein>
<feature type="region of interest" description="Disordered" evidence="1">
    <location>
        <begin position="196"/>
        <end position="221"/>
    </location>
</feature>
<dbReference type="OrthoDB" id="378365at2759"/>
<dbReference type="EMBL" id="HG673821">
    <property type="protein sequence ID" value="CDJ38226.1"/>
    <property type="molecule type" value="Genomic_DNA"/>
</dbReference>
<feature type="compositionally biased region" description="Polar residues" evidence="1">
    <location>
        <begin position="117"/>
        <end position="128"/>
    </location>
</feature>
<name>U6KN17_EIMTE</name>
<feature type="region of interest" description="Disordered" evidence="1">
    <location>
        <begin position="112"/>
        <end position="142"/>
    </location>
</feature>
<evidence type="ECO:0000313" key="2">
    <source>
        <dbReference type="EMBL" id="CDJ38226.1"/>
    </source>
</evidence>